<evidence type="ECO:0000313" key="1">
    <source>
        <dbReference type="EMBL" id="QAY82973.1"/>
    </source>
</evidence>
<reference evidence="1 2" key="1">
    <citation type="submission" date="2017-11" db="EMBL/GenBank/DDBJ databases">
        <title>Genome sequence of Pseudomonas arsenicoxydans ACM1.</title>
        <authorList>
            <person name="Nascimento F.X."/>
        </authorList>
    </citation>
    <scope>NUCLEOTIDE SEQUENCE [LARGE SCALE GENOMIC DNA]</scope>
    <source>
        <strain evidence="1 2">ACM1</strain>
    </source>
</reference>
<proteinExistence type="predicted"/>
<sequence>MASGTRGDLCERAVRKAERKPCGSGLAREEAHKVGIFIDCQDAFAGKPAPTGLRADDQHLGREPSRRSVEATACVIGDVW</sequence>
<gene>
    <name evidence="1" type="ORF">CUN61_02885</name>
</gene>
<keyword evidence="2" id="KW-1185">Reference proteome</keyword>
<dbReference type="EMBL" id="CP024767">
    <property type="protein sequence ID" value="QAY82973.1"/>
    <property type="molecule type" value="Genomic_DNA"/>
</dbReference>
<organism evidence="1 2">
    <name type="scientific">Pseudomonas arsenicoxydans</name>
    <dbReference type="NCBI Taxonomy" id="702115"/>
    <lineage>
        <taxon>Bacteria</taxon>
        <taxon>Pseudomonadati</taxon>
        <taxon>Pseudomonadota</taxon>
        <taxon>Gammaproteobacteria</taxon>
        <taxon>Pseudomonadales</taxon>
        <taxon>Pseudomonadaceae</taxon>
        <taxon>Pseudomonas</taxon>
    </lineage>
</organism>
<evidence type="ECO:0000313" key="2">
    <source>
        <dbReference type="Proteomes" id="UP000291121"/>
    </source>
</evidence>
<name>A0A4P6FVR4_9PSED</name>
<dbReference type="Proteomes" id="UP000291121">
    <property type="component" value="Chromosome"/>
</dbReference>
<dbReference type="AlphaFoldDB" id="A0A4P6FVR4"/>
<protein>
    <submittedName>
        <fullName evidence="1">Uncharacterized protein</fullName>
    </submittedName>
</protein>
<accession>A0A4P6FVR4</accession>